<name>A0A1T8VBE3_9MYCO</name>
<evidence type="ECO:0000256" key="1">
    <source>
        <dbReference type="SAM" id="MobiDB-lite"/>
    </source>
</evidence>
<accession>A0A1T8VBE3</accession>
<evidence type="ECO:0000313" key="2">
    <source>
        <dbReference type="EMBL" id="SKN02399.1"/>
    </source>
</evidence>
<gene>
    <name evidence="2" type="ORF">SAMEA2259716_05779</name>
</gene>
<dbReference type="AlphaFoldDB" id="A0A1T8VBE3"/>
<proteinExistence type="predicted"/>
<evidence type="ECO:0000313" key="3">
    <source>
        <dbReference type="Proteomes" id="UP000190074"/>
    </source>
</evidence>
<feature type="compositionally biased region" description="Basic residues" evidence="1">
    <location>
        <begin position="20"/>
        <end position="33"/>
    </location>
</feature>
<reference evidence="2 3" key="1">
    <citation type="submission" date="2016-11" db="EMBL/GenBank/DDBJ databases">
        <authorList>
            <consortium name="Pathogen Informatics"/>
        </authorList>
    </citation>
    <scope>NUCLEOTIDE SEQUENCE [LARGE SCALE GENOMIC DNA]</scope>
    <source>
        <strain evidence="2 3">911</strain>
    </source>
</reference>
<feature type="region of interest" description="Disordered" evidence="1">
    <location>
        <begin position="1"/>
        <end position="33"/>
    </location>
</feature>
<protein>
    <submittedName>
        <fullName evidence="2">Uncharacterized protein</fullName>
    </submittedName>
</protein>
<sequence>MTEPERLPAGAEAMPESMAARRRARQRQRQRIT</sequence>
<organism evidence="2 3">
    <name type="scientific">Mycobacteroides abscessus subsp. massiliense</name>
    <dbReference type="NCBI Taxonomy" id="1962118"/>
    <lineage>
        <taxon>Bacteria</taxon>
        <taxon>Bacillati</taxon>
        <taxon>Actinomycetota</taxon>
        <taxon>Actinomycetes</taxon>
        <taxon>Mycobacteriales</taxon>
        <taxon>Mycobacteriaceae</taxon>
        <taxon>Mycobacteroides</taxon>
        <taxon>Mycobacteroides abscessus</taxon>
    </lineage>
</organism>
<dbReference type="EMBL" id="FVGW01000024">
    <property type="protein sequence ID" value="SKN02399.1"/>
    <property type="molecule type" value="Genomic_DNA"/>
</dbReference>
<dbReference type="Proteomes" id="UP000190074">
    <property type="component" value="Unassembled WGS sequence"/>
</dbReference>